<reference evidence="1" key="2">
    <citation type="submission" date="2020-05" db="UniProtKB">
        <authorList>
            <consortium name="EnsemblMetazoa"/>
        </authorList>
    </citation>
    <scope>IDENTIFICATION</scope>
    <source>
        <strain evidence="1">ACHKN1017</strain>
    </source>
</reference>
<dbReference type="Proteomes" id="UP000075881">
    <property type="component" value="Unassembled WGS sequence"/>
</dbReference>
<dbReference type="STRING" id="43041.A0A182K3Y8"/>
<dbReference type="AlphaFoldDB" id="A0A182K3Y8"/>
<dbReference type="VEuPathDB" id="VectorBase:ACHR005473"/>
<name>A0A182K3Y8_9DIPT</name>
<evidence type="ECO:0000313" key="2">
    <source>
        <dbReference type="Proteomes" id="UP000075881"/>
    </source>
</evidence>
<keyword evidence="2" id="KW-1185">Reference proteome</keyword>
<evidence type="ECO:0000313" key="1">
    <source>
        <dbReference type="EnsemblMetazoa" id="ACHR005473-PA"/>
    </source>
</evidence>
<protein>
    <submittedName>
        <fullName evidence="1">Uncharacterized protein</fullName>
    </submittedName>
</protein>
<accession>A0A182K3Y8</accession>
<dbReference type="EnsemblMetazoa" id="ACHR005473-RA">
    <property type="protein sequence ID" value="ACHR005473-PA"/>
    <property type="gene ID" value="ACHR005473"/>
</dbReference>
<proteinExistence type="predicted"/>
<reference evidence="2" key="1">
    <citation type="submission" date="2013-03" db="EMBL/GenBank/DDBJ databases">
        <title>The Genome Sequence of Anopheles christyi ACHKN1017.</title>
        <authorList>
            <consortium name="The Broad Institute Genomics Platform"/>
            <person name="Neafsey D.E."/>
            <person name="Besansky N."/>
            <person name="Walker B."/>
            <person name="Young S.K."/>
            <person name="Zeng Q."/>
            <person name="Gargeya S."/>
            <person name="Fitzgerald M."/>
            <person name="Haas B."/>
            <person name="Abouelleil A."/>
            <person name="Allen A.W."/>
            <person name="Alvarado L."/>
            <person name="Arachchi H.M."/>
            <person name="Berlin A.M."/>
            <person name="Chapman S.B."/>
            <person name="Gainer-Dewar J."/>
            <person name="Goldberg J."/>
            <person name="Griggs A."/>
            <person name="Gujja S."/>
            <person name="Hansen M."/>
            <person name="Howarth C."/>
            <person name="Imamovic A."/>
            <person name="Ireland A."/>
            <person name="Larimer J."/>
            <person name="McCowan C."/>
            <person name="Murphy C."/>
            <person name="Pearson M."/>
            <person name="Poon T.W."/>
            <person name="Priest M."/>
            <person name="Roberts A."/>
            <person name="Saif S."/>
            <person name="Shea T."/>
            <person name="Sisk P."/>
            <person name="Sykes S."/>
            <person name="Wortman J."/>
            <person name="Nusbaum C."/>
            <person name="Birren B."/>
        </authorList>
    </citation>
    <scope>NUCLEOTIDE SEQUENCE [LARGE SCALE GENOMIC DNA]</scope>
    <source>
        <strain evidence="2">ACHKN1017</strain>
    </source>
</reference>
<sequence>MQGGGDLADGNNGVNSGLLGLGLHGGSNSNGNGNGGNGLIGPAGTLGIVSGDYIDLNELLNMDGHCGGNDDEQSLVA</sequence>
<organism evidence="1 2">
    <name type="scientific">Anopheles christyi</name>
    <dbReference type="NCBI Taxonomy" id="43041"/>
    <lineage>
        <taxon>Eukaryota</taxon>
        <taxon>Metazoa</taxon>
        <taxon>Ecdysozoa</taxon>
        <taxon>Arthropoda</taxon>
        <taxon>Hexapoda</taxon>
        <taxon>Insecta</taxon>
        <taxon>Pterygota</taxon>
        <taxon>Neoptera</taxon>
        <taxon>Endopterygota</taxon>
        <taxon>Diptera</taxon>
        <taxon>Nematocera</taxon>
        <taxon>Culicoidea</taxon>
        <taxon>Culicidae</taxon>
        <taxon>Anophelinae</taxon>
        <taxon>Anopheles</taxon>
    </lineage>
</organism>